<accession>A0AAE1ECL4</accession>
<name>A0AAE1ECL4_9GAST</name>
<organism evidence="1 2">
    <name type="scientific">Elysia crispata</name>
    <name type="common">lettuce slug</name>
    <dbReference type="NCBI Taxonomy" id="231223"/>
    <lineage>
        <taxon>Eukaryota</taxon>
        <taxon>Metazoa</taxon>
        <taxon>Spiralia</taxon>
        <taxon>Lophotrochozoa</taxon>
        <taxon>Mollusca</taxon>
        <taxon>Gastropoda</taxon>
        <taxon>Heterobranchia</taxon>
        <taxon>Euthyneura</taxon>
        <taxon>Panpulmonata</taxon>
        <taxon>Sacoglossa</taxon>
        <taxon>Placobranchoidea</taxon>
        <taxon>Plakobranchidae</taxon>
        <taxon>Elysia</taxon>
    </lineage>
</organism>
<protein>
    <submittedName>
        <fullName evidence="1">Uncharacterized protein</fullName>
    </submittedName>
</protein>
<proteinExistence type="predicted"/>
<comment type="caution">
    <text evidence="1">The sequence shown here is derived from an EMBL/GenBank/DDBJ whole genome shotgun (WGS) entry which is preliminary data.</text>
</comment>
<keyword evidence="2" id="KW-1185">Reference proteome</keyword>
<evidence type="ECO:0000313" key="1">
    <source>
        <dbReference type="EMBL" id="KAK3802007.1"/>
    </source>
</evidence>
<sequence length="102" mass="12067">MKQTSPTEKRDFLIIYNLATRKEHSFPREGTPLNIVFFDLQHQQNRLRRWVQILETLHILPSGQGVIANWTFSSKIVFKIEIVMVFTPRSELLHRKHLASQL</sequence>
<reference evidence="1" key="1">
    <citation type="journal article" date="2023" name="G3 (Bethesda)">
        <title>A reference genome for the long-term kleptoplast-retaining sea slug Elysia crispata morphotype clarki.</title>
        <authorList>
            <person name="Eastman K.E."/>
            <person name="Pendleton A.L."/>
            <person name="Shaikh M.A."/>
            <person name="Suttiyut T."/>
            <person name="Ogas R."/>
            <person name="Tomko P."/>
            <person name="Gavelis G."/>
            <person name="Widhalm J.R."/>
            <person name="Wisecaver J.H."/>
        </authorList>
    </citation>
    <scope>NUCLEOTIDE SEQUENCE</scope>
    <source>
        <strain evidence="1">ECLA1</strain>
    </source>
</reference>
<evidence type="ECO:0000313" key="2">
    <source>
        <dbReference type="Proteomes" id="UP001283361"/>
    </source>
</evidence>
<dbReference type="Proteomes" id="UP001283361">
    <property type="component" value="Unassembled WGS sequence"/>
</dbReference>
<dbReference type="EMBL" id="JAWDGP010000269">
    <property type="protein sequence ID" value="KAK3802007.1"/>
    <property type="molecule type" value="Genomic_DNA"/>
</dbReference>
<dbReference type="AlphaFoldDB" id="A0AAE1ECL4"/>
<gene>
    <name evidence="1" type="ORF">RRG08_064601</name>
</gene>